<feature type="region of interest" description="Disordered" evidence="1">
    <location>
        <begin position="1"/>
        <end position="124"/>
    </location>
</feature>
<keyword evidence="2" id="KW-0812">Transmembrane</keyword>
<evidence type="ECO:0000313" key="4">
    <source>
        <dbReference type="Proteomes" id="UP000076722"/>
    </source>
</evidence>
<dbReference type="AlphaFoldDB" id="A0A164ZCX1"/>
<reference evidence="3 4" key="1">
    <citation type="journal article" date="2016" name="Mol. Biol. Evol.">
        <title>Comparative Genomics of Early-Diverging Mushroom-Forming Fungi Provides Insights into the Origins of Lignocellulose Decay Capabilities.</title>
        <authorList>
            <person name="Nagy L.G."/>
            <person name="Riley R."/>
            <person name="Tritt A."/>
            <person name="Adam C."/>
            <person name="Daum C."/>
            <person name="Floudas D."/>
            <person name="Sun H."/>
            <person name="Yadav J.S."/>
            <person name="Pangilinan J."/>
            <person name="Larsson K.H."/>
            <person name="Matsuura K."/>
            <person name="Barry K."/>
            <person name="Labutti K."/>
            <person name="Kuo R."/>
            <person name="Ohm R.A."/>
            <person name="Bhattacharya S.S."/>
            <person name="Shirouzu T."/>
            <person name="Yoshinaga Y."/>
            <person name="Martin F.M."/>
            <person name="Grigoriev I.V."/>
            <person name="Hibbett D.S."/>
        </authorList>
    </citation>
    <scope>NUCLEOTIDE SEQUENCE [LARGE SCALE GENOMIC DNA]</scope>
    <source>
        <strain evidence="3 4">HHB9708</strain>
    </source>
</reference>
<evidence type="ECO:0000313" key="3">
    <source>
        <dbReference type="EMBL" id="KZS97620.1"/>
    </source>
</evidence>
<feature type="transmembrane region" description="Helical" evidence="2">
    <location>
        <begin position="368"/>
        <end position="401"/>
    </location>
</feature>
<feature type="transmembrane region" description="Helical" evidence="2">
    <location>
        <begin position="324"/>
        <end position="347"/>
    </location>
</feature>
<name>A0A164ZCX1_9AGAM</name>
<feature type="region of interest" description="Disordered" evidence="1">
    <location>
        <begin position="456"/>
        <end position="477"/>
    </location>
</feature>
<organism evidence="3 4">
    <name type="scientific">Sistotremastrum niveocremeum HHB9708</name>
    <dbReference type="NCBI Taxonomy" id="1314777"/>
    <lineage>
        <taxon>Eukaryota</taxon>
        <taxon>Fungi</taxon>
        <taxon>Dikarya</taxon>
        <taxon>Basidiomycota</taxon>
        <taxon>Agaricomycotina</taxon>
        <taxon>Agaricomycetes</taxon>
        <taxon>Sistotremastrales</taxon>
        <taxon>Sistotremastraceae</taxon>
        <taxon>Sertulicium</taxon>
        <taxon>Sertulicium niveocremeum</taxon>
    </lineage>
</organism>
<feature type="transmembrane region" description="Helical" evidence="2">
    <location>
        <begin position="294"/>
        <end position="312"/>
    </location>
</feature>
<accession>A0A164ZCX1</accession>
<sequence>MTTTGPQDKTNTTTFPTLPLATQSTPDIPELRLEPDHSALISGQTSNPSIPAQQSSSLVSESDKLAALPSSATLPRRRANSRTAALDTSRSSSPPIAEPRASSESDRSGRRSTSRTRGVSFEGDRISQSIKNALNLGRGRSSDPVVREYAVDQSRTSTRPNSPSRAVSPLRILWPLRHAISREEPFIPIDPYRLKLQSLFMRKRDVCTHWLDQILRQIVRHFLLRLPSVYFTRVSRVFEDAEISRPEVQRLIEERRSGGVFPVEWNSSTVSPALLRFRTSWEDLIDSLTKEWKTLNIVSALFLTAILTLFQIPEAANDAVTRTAGLMALMCALWSLVFGCIYILRFGTMRSMYKACRWAEEMQNSDAFVFWNVWVLLSTPAAWLAWSLISFCVAMLSYVWSAGDTGTVDPADVKLLTPRQAIGPRTFITAVFTLGLFVFIAVVRTFRSWGDNDEHRLDPRSEASRSKVTSETGERKAKSVDVLVNMA</sequence>
<keyword evidence="4" id="KW-1185">Reference proteome</keyword>
<proteinExistence type="predicted"/>
<evidence type="ECO:0008006" key="5">
    <source>
        <dbReference type="Google" id="ProtNLM"/>
    </source>
</evidence>
<protein>
    <recommendedName>
        <fullName evidence="5">Transmembrane protein</fullName>
    </recommendedName>
</protein>
<feature type="compositionally biased region" description="Basic and acidic residues" evidence="1">
    <location>
        <begin position="456"/>
        <end position="465"/>
    </location>
</feature>
<feature type="transmembrane region" description="Helical" evidence="2">
    <location>
        <begin position="421"/>
        <end position="443"/>
    </location>
</feature>
<dbReference type="EMBL" id="KV419396">
    <property type="protein sequence ID" value="KZS97620.1"/>
    <property type="molecule type" value="Genomic_DNA"/>
</dbReference>
<keyword evidence="2" id="KW-0472">Membrane</keyword>
<dbReference type="Proteomes" id="UP000076722">
    <property type="component" value="Unassembled WGS sequence"/>
</dbReference>
<gene>
    <name evidence="3" type="ORF">SISNIDRAFT_449162</name>
</gene>
<feature type="compositionally biased region" description="Polar residues" evidence="1">
    <location>
        <begin position="41"/>
        <end position="60"/>
    </location>
</feature>
<dbReference type="STRING" id="1314777.A0A164ZCX1"/>
<feature type="compositionally biased region" description="Polar residues" evidence="1">
    <location>
        <begin position="81"/>
        <end position="94"/>
    </location>
</feature>
<dbReference type="OrthoDB" id="3062801at2759"/>
<feature type="compositionally biased region" description="Polar residues" evidence="1">
    <location>
        <begin position="1"/>
        <end position="26"/>
    </location>
</feature>
<keyword evidence="2" id="KW-1133">Transmembrane helix</keyword>
<evidence type="ECO:0000256" key="2">
    <source>
        <dbReference type="SAM" id="Phobius"/>
    </source>
</evidence>
<evidence type="ECO:0000256" key="1">
    <source>
        <dbReference type="SAM" id="MobiDB-lite"/>
    </source>
</evidence>